<dbReference type="InterPro" id="IPR025734">
    <property type="entry name" value="EspG"/>
</dbReference>
<protein>
    <submittedName>
        <fullName evidence="5">ESX secretion-associated protein EspG</fullName>
    </submittedName>
</protein>
<gene>
    <name evidence="5" type="ORF">ACFS2C_09245</name>
</gene>
<keyword evidence="4" id="KW-0143">Chaperone</keyword>
<dbReference type="Proteomes" id="UP001597478">
    <property type="component" value="Unassembled WGS sequence"/>
</dbReference>
<evidence type="ECO:0000256" key="4">
    <source>
        <dbReference type="ARBA" id="ARBA00023186"/>
    </source>
</evidence>
<evidence type="ECO:0000313" key="6">
    <source>
        <dbReference type="Proteomes" id="UP001597478"/>
    </source>
</evidence>
<comment type="subcellular location">
    <subcellularLocation>
        <location evidence="1">Cytoplasm</location>
    </subcellularLocation>
</comment>
<keyword evidence="6" id="KW-1185">Reference proteome</keyword>
<keyword evidence="3" id="KW-0963">Cytoplasm</keyword>
<evidence type="ECO:0000256" key="1">
    <source>
        <dbReference type="ARBA" id="ARBA00004496"/>
    </source>
</evidence>
<dbReference type="EMBL" id="JBHUOF010000010">
    <property type="protein sequence ID" value="MFD2799578.1"/>
    <property type="molecule type" value="Genomic_DNA"/>
</dbReference>
<comment type="caution">
    <text evidence="5">The sequence shown here is derived from an EMBL/GenBank/DDBJ whole genome shotgun (WGS) entry which is preliminary data.</text>
</comment>
<comment type="similarity">
    <text evidence="2">Belongs to the EspG family.</text>
</comment>
<reference evidence="6" key="1">
    <citation type="journal article" date="2019" name="Int. J. Syst. Evol. Microbiol.">
        <title>The Global Catalogue of Microorganisms (GCM) 10K type strain sequencing project: providing services to taxonomists for standard genome sequencing and annotation.</title>
        <authorList>
            <consortium name="The Broad Institute Genomics Platform"/>
            <consortium name="The Broad Institute Genome Sequencing Center for Infectious Disease"/>
            <person name="Wu L."/>
            <person name="Ma J."/>
        </authorList>
    </citation>
    <scope>NUCLEOTIDE SEQUENCE [LARGE SCALE GENOMIC DNA]</scope>
    <source>
        <strain evidence="6">IBRC-M 10906</strain>
    </source>
</reference>
<evidence type="ECO:0000256" key="3">
    <source>
        <dbReference type="ARBA" id="ARBA00022490"/>
    </source>
</evidence>
<dbReference type="Pfam" id="PF14011">
    <property type="entry name" value="ESX-1_EspG"/>
    <property type="match status" value="1"/>
</dbReference>
<accession>A0ABW5W6P0</accession>
<organism evidence="5 6">
    <name type="scientific">Prauserella oleivorans</name>
    <dbReference type="NCBI Taxonomy" id="1478153"/>
    <lineage>
        <taxon>Bacteria</taxon>
        <taxon>Bacillati</taxon>
        <taxon>Actinomycetota</taxon>
        <taxon>Actinomycetes</taxon>
        <taxon>Pseudonocardiales</taxon>
        <taxon>Pseudonocardiaceae</taxon>
        <taxon>Prauserella</taxon>
    </lineage>
</organism>
<evidence type="ECO:0000313" key="5">
    <source>
        <dbReference type="EMBL" id="MFD2799578.1"/>
    </source>
</evidence>
<dbReference type="RefSeq" id="WP_377392420.1">
    <property type="nucleotide sequence ID" value="NZ_JBHSAN010000029.1"/>
</dbReference>
<name>A0ABW5W6P0_9PSEU</name>
<sequence>MPVLRGPVDVPRPVLLHTWGVERLGDPHPVLGSFGYYVPQDAVAELTRQCLRLLAELGLATGDSLTREFRDTLRTLAQPGRELYCWSSFADPEQDRACLVAERDGEAVELQVQGDVVSIGPADSRRLVEAFVASLPDVPAARVRPLTVDRAEFEQRGETGLDDPLAQPGAADELAKQLQAPRDAVHQLYGAVTSDGRRRRSRPMSAIDVSGAGRVLVLVDGHDRLHRLPGTPGVLAETLVATWQSM</sequence>
<evidence type="ECO:0000256" key="2">
    <source>
        <dbReference type="ARBA" id="ARBA00006411"/>
    </source>
</evidence>
<proteinExistence type="inferred from homology"/>